<evidence type="ECO:0000313" key="2">
    <source>
        <dbReference type="Proteomes" id="UP000634136"/>
    </source>
</evidence>
<dbReference type="AlphaFoldDB" id="A0A834VWU3"/>
<sequence length="69" mass="8207">MMEEWRGVVGLRKQRGEKEWWVTIWVVEEGGGGYGFEQKRGRREEKRFPARISPESMVEARFWWGGTGF</sequence>
<accession>A0A834VWU3</accession>
<comment type="caution">
    <text evidence="1">The sequence shown here is derived from an EMBL/GenBank/DDBJ whole genome shotgun (WGS) entry which is preliminary data.</text>
</comment>
<organism evidence="1 2">
    <name type="scientific">Senna tora</name>
    <dbReference type="NCBI Taxonomy" id="362788"/>
    <lineage>
        <taxon>Eukaryota</taxon>
        <taxon>Viridiplantae</taxon>
        <taxon>Streptophyta</taxon>
        <taxon>Embryophyta</taxon>
        <taxon>Tracheophyta</taxon>
        <taxon>Spermatophyta</taxon>
        <taxon>Magnoliopsida</taxon>
        <taxon>eudicotyledons</taxon>
        <taxon>Gunneridae</taxon>
        <taxon>Pentapetalae</taxon>
        <taxon>rosids</taxon>
        <taxon>fabids</taxon>
        <taxon>Fabales</taxon>
        <taxon>Fabaceae</taxon>
        <taxon>Caesalpinioideae</taxon>
        <taxon>Cassia clade</taxon>
        <taxon>Senna</taxon>
    </lineage>
</organism>
<name>A0A834VWU3_9FABA</name>
<reference evidence="1" key="1">
    <citation type="submission" date="2020-09" db="EMBL/GenBank/DDBJ databases">
        <title>Genome-Enabled Discovery of Anthraquinone Biosynthesis in Senna tora.</title>
        <authorList>
            <person name="Kang S.-H."/>
            <person name="Pandey R.P."/>
            <person name="Lee C.-M."/>
            <person name="Sim J.-S."/>
            <person name="Jeong J.-T."/>
            <person name="Choi B.-S."/>
            <person name="Jung M."/>
            <person name="Ginzburg D."/>
            <person name="Zhao K."/>
            <person name="Won S.Y."/>
            <person name="Oh T.-J."/>
            <person name="Yu Y."/>
            <person name="Kim N.-H."/>
            <person name="Lee O.R."/>
            <person name="Lee T.-H."/>
            <person name="Bashyal P."/>
            <person name="Kim T.-S."/>
            <person name="Lee W.-H."/>
            <person name="Kawkins C."/>
            <person name="Kim C.-K."/>
            <person name="Kim J.S."/>
            <person name="Ahn B.O."/>
            <person name="Rhee S.Y."/>
            <person name="Sohng J.K."/>
        </authorList>
    </citation>
    <scope>NUCLEOTIDE SEQUENCE</scope>
    <source>
        <tissue evidence="1">Leaf</tissue>
    </source>
</reference>
<proteinExistence type="predicted"/>
<dbReference type="EMBL" id="JAAIUW010000344">
    <property type="protein sequence ID" value="KAF7800538.1"/>
    <property type="molecule type" value="Genomic_DNA"/>
</dbReference>
<protein>
    <submittedName>
        <fullName evidence="1">Uncharacterized protein</fullName>
    </submittedName>
</protein>
<evidence type="ECO:0000313" key="1">
    <source>
        <dbReference type="EMBL" id="KAF7800538.1"/>
    </source>
</evidence>
<keyword evidence="2" id="KW-1185">Reference proteome</keyword>
<dbReference type="Proteomes" id="UP000634136">
    <property type="component" value="Unassembled WGS sequence"/>
</dbReference>
<gene>
    <name evidence="1" type="ORF">G2W53_045045</name>
</gene>